<keyword evidence="5 9" id="KW-0812">Transmembrane</keyword>
<feature type="transmembrane region" description="Helical" evidence="9">
    <location>
        <begin position="194"/>
        <end position="215"/>
    </location>
</feature>
<evidence type="ECO:0000256" key="3">
    <source>
        <dbReference type="ARBA" id="ARBA00022475"/>
    </source>
</evidence>
<dbReference type="EMBL" id="ADLK01000022">
    <property type="protein sequence ID" value="KMW18776.1"/>
    <property type="molecule type" value="Genomic_DNA"/>
</dbReference>
<feature type="transmembrane region" description="Helical" evidence="9">
    <location>
        <begin position="136"/>
        <end position="155"/>
    </location>
</feature>
<dbReference type="AlphaFoldDB" id="A0A0J9C2W3"/>
<feature type="transmembrane region" description="Helical" evidence="9">
    <location>
        <begin position="252"/>
        <end position="271"/>
    </location>
</feature>
<keyword evidence="3" id="KW-1003">Cell membrane</keyword>
<evidence type="ECO:0000256" key="9">
    <source>
        <dbReference type="SAM" id="Phobius"/>
    </source>
</evidence>
<keyword evidence="6" id="KW-0769">Symport</keyword>
<protein>
    <recommendedName>
        <fullName evidence="12">2-keto-3-deoxygluconate permease</fullName>
    </recommendedName>
</protein>
<evidence type="ECO:0000256" key="6">
    <source>
        <dbReference type="ARBA" id="ARBA00022847"/>
    </source>
</evidence>
<comment type="similarity">
    <text evidence="1">Belongs to the KdgT transporter family.</text>
</comment>
<evidence type="ECO:0000256" key="8">
    <source>
        <dbReference type="ARBA" id="ARBA00023136"/>
    </source>
</evidence>
<evidence type="ECO:0000256" key="2">
    <source>
        <dbReference type="ARBA" id="ARBA00022448"/>
    </source>
</evidence>
<dbReference type="GO" id="GO:0015649">
    <property type="term" value="F:2-keto-3-deoxygluconate:proton symporter activity"/>
    <property type="evidence" value="ECO:0007669"/>
    <property type="project" value="InterPro"/>
</dbReference>
<feature type="transmembrane region" description="Helical" evidence="9">
    <location>
        <begin position="12"/>
        <end position="33"/>
    </location>
</feature>
<dbReference type="RefSeq" id="WP_007871298.1">
    <property type="nucleotide sequence ID" value="NZ_KQ235878.1"/>
</dbReference>
<dbReference type="PROSITE" id="PS51257">
    <property type="entry name" value="PROKAR_LIPOPROTEIN"/>
    <property type="match status" value="1"/>
</dbReference>
<keyword evidence="7 9" id="KW-1133">Transmembrane helix</keyword>
<evidence type="ECO:0000256" key="5">
    <source>
        <dbReference type="ARBA" id="ARBA00022692"/>
    </source>
</evidence>
<dbReference type="Pfam" id="PF03812">
    <property type="entry name" value="KdgT"/>
    <property type="match status" value="1"/>
</dbReference>
<dbReference type="Proteomes" id="UP000037392">
    <property type="component" value="Unassembled WGS sequence"/>
</dbReference>
<keyword evidence="2" id="KW-0813">Transport</keyword>
<keyword evidence="8 9" id="KW-0472">Membrane</keyword>
<feature type="transmembrane region" description="Helical" evidence="9">
    <location>
        <begin position="161"/>
        <end position="182"/>
    </location>
</feature>
<feature type="transmembrane region" description="Helical" evidence="9">
    <location>
        <begin position="45"/>
        <end position="64"/>
    </location>
</feature>
<feature type="transmembrane region" description="Helical" evidence="9">
    <location>
        <begin position="71"/>
        <end position="92"/>
    </location>
</feature>
<reference evidence="10 11" key="1">
    <citation type="submission" date="2011-04" db="EMBL/GenBank/DDBJ databases">
        <title>The Genome Sequence of Clostridium citroniae WAL-19142.</title>
        <authorList>
            <consortium name="The Broad Institute Genome Sequencing Platform"/>
            <person name="Earl A."/>
            <person name="Ward D."/>
            <person name="Feldgarden M."/>
            <person name="Gevers D."/>
            <person name="Warren Y.A."/>
            <person name="Tyrrell K.L."/>
            <person name="Citron D.M."/>
            <person name="Goldstein E.J."/>
            <person name="Daigneault M."/>
            <person name="Allen-Vercoe E."/>
            <person name="Young S.K."/>
            <person name="Zeng Q."/>
            <person name="Gargeya S."/>
            <person name="Fitzgerald M."/>
            <person name="Haas B."/>
            <person name="Abouelleil A."/>
            <person name="Alvarado L."/>
            <person name="Arachchi H.M."/>
            <person name="Berlin A."/>
            <person name="Brown A."/>
            <person name="Chapman S.B."/>
            <person name="Chen Z."/>
            <person name="Dunbar C."/>
            <person name="Freedman E."/>
            <person name="Gearin G."/>
            <person name="Gellesch M."/>
            <person name="Goldberg J."/>
            <person name="Griggs A."/>
            <person name="Gujja S."/>
            <person name="Heilman E.R."/>
            <person name="Heiman D."/>
            <person name="Howarth C."/>
            <person name="Larson L."/>
            <person name="Lui A."/>
            <person name="MacDonald P.J."/>
            <person name="Mehta T."/>
            <person name="Montmayeur A."/>
            <person name="Murphy C."/>
            <person name="Neiman D."/>
            <person name="Pearson M."/>
            <person name="Priest M."/>
            <person name="Roberts A."/>
            <person name="Saif S."/>
            <person name="Shea T."/>
            <person name="Shenoy N."/>
            <person name="Sisk P."/>
            <person name="Stolte C."/>
            <person name="Sykes S."/>
            <person name="White J."/>
            <person name="Yandava C."/>
            <person name="Wortman J."/>
            <person name="Nusbaum C."/>
            <person name="Birren B."/>
        </authorList>
    </citation>
    <scope>NUCLEOTIDE SEQUENCE [LARGE SCALE GENOMIC DNA]</scope>
    <source>
        <strain evidence="10 11">WAL-19142</strain>
    </source>
</reference>
<dbReference type="GeneID" id="93163372"/>
<evidence type="ECO:0000256" key="7">
    <source>
        <dbReference type="ARBA" id="ARBA00022989"/>
    </source>
</evidence>
<name>A0A0J9C2W3_9FIRM</name>
<keyword evidence="4" id="KW-0762">Sugar transport</keyword>
<organism evidence="10 11">
    <name type="scientific">[Clostridium] citroniae WAL-19142</name>
    <dbReference type="NCBI Taxonomy" id="742734"/>
    <lineage>
        <taxon>Bacteria</taxon>
        <taxon>Bacillati</taxon>
        <taxon>Bacillota</taxon>
        <taxon>Clostridia</taxon>
        <taxon>Lachnospirales</taxon>
        <taxon>Lachnospiraceae</taxon>
        <taxon>Enterocloster</taxon>
    </lineage>
</organism>
<feature type="transmembrane region" description="Helical" evidence="9">
    <location>
        <begin position="104"/>
        <end position="124"/>
    </location>
</feature>
<evidence type="ECO:0000313" key="11">
    <source>
        <dbReference type="Proteomes" id="UP000037392"/>
    </source>
</evidence>
<feature type="transmembrane region" description="Helical" evidence="9">
    <location>
        <begin position="283"/>
        <end position="305"/>
    </location>
</feature>
<accession>A0A0J9C2W3</accession>
<dbReference type="OrthoDB" id="2833at2"/>
<evidence type="ECO:0000256" key="4">
    <source>
        <dbReference type="ARBA" id="ARBA00022597"/>
    </source>
</evidence>
<feature type="transmembrane region" description="Helical" evidence="9">
    <location>
        <begin position="221"/>
        <end position="240"/>
    </location>
</feature>
<gene>
    <name evidence="10" type="ORF">HMPREF9470_02880</name>
</gene>
<dbReference type="GO" id="GO:0016020">
    <property type="term" value="C:membrane"/>
    <property type="evidence" value="ECO:0007669"/>
    <property type="project" value="InterPro"/>
</dbReference>
<evidence type="ECO:0000256" key="1">
    <source>
        <dbReference type="ARBA" id="ARBA00006430"/>
    </source>
</evidence>
<comment type="caution">
    <text evidence="10">The sequence shown here is derived from an EMBL/GenBank/DDBJ whole genome shotgun (WGS) entry which is preliminary data.</text>
</comment>
<dbReference type="PATRIC" id="fig|742734.4.peg.3084"/>
<proteinExistence type="inferred from homology"/>
<evidence type="ECO:0000313" key="10">
    <source>
        <dbReference type="EMBL" id="KMW18776.1"/>
    </source>
</evidence>
<evidence type="ECO:0008006" key="12">
    <source>
        <dbReference type="Google" id="ProtNLM"/>
    </source>
</evidence>
<sequence length="318" mass="32746">MKICATMKKFPGGMMVIPLLLGCVINTFIPQVLEIGGFTTGLFKNGTSALVGLFILCSGATISFKQAGMPLYKGAVLTALKYIIGVLIGWGLNRVFGPAGILGLTPLAVITAVTNSNGAIYTALAKEFGDSTDVGAIAILSLNDGPFLTMIALGATGLAEIPLISIIAVIVPLFIGMFLGNADEEFKMLLTNGLAMLLPFNGFVLGANMSLMSIVKAGAGGIVLGLVTVVCTGVLTYYIYSAIRRKPDPMGMAIGTTGGNAVAVPASVAMADPSLNPVVEVATAQVAASVVVSAILTPLLTGYFYKKAQKKQAETSDK</sequence>
<dbReference type="InterPro" id="IPR004684">
    <property type="entry name" value="2keto-3dGluconate_permease"/>
</dbReference>